<accession>A0A8S9NUN0</accession>
<organism evidence="2 3">
    <name type="scientific">Brassica cretica</name>
    <name type="common">Mustard</name>
    <dbReference type="NCBI Taxonomy" id="69181"/>
    <lineage>
        <taxon>Eukaryota</taxon>
        <taxon>Viridiplantae</taxon>
        <taxon>Streptophyta</taxon>
        <taxon>Embryophyta</taxon>
        <taxon>Tracheophyta</taxon>
        <taxon>Spermatophyta</taxon>
        <taxon>Magnoliopsida</taxon>
        <taxon>eudicotyledons</taxon>
        <taxon>Gunneridae</taxon>
        <taxon>Pentapetalae</taxon>
        <taxon>rosids</taxon>
        <taxon>malvids</taxon>
        <taxon>Brassicales</taxon>
        <taxon>Brassicaceae</taxon>
        <taxon>Brassiceae</taxon>
        <taxon>Brassica</taxon>
    </lineage>
</organism>
<gene>
    <name evidence="2" type="ORF">F2Q69_00005220</name>
</gene>
<comment type="caution">
    <text evidence="2">The sequence shown here is derived from an EMBL/GenBank/DDBJ whole genome shotgun (WGS) entry which is preliminary data.</text>
</comment>
<sequence length="87" mass="9582">MYENKSSCLSDLAFGKSQPEVVRRSATVASMGMPNSEGPSEARQVDRGPKGVQGSHQKKVESPFLTEIFKKGRAFGLMPKILRNIQE</sequence>
<dbReference type="AlphaFoldDB" id="A0A8S9NUN0"/>
<feature type="region of interest" description="Disordered" evidence="1">
    <location>
        <begin position="28"/>
        <end position="59"/>
    </location>
</feature>
<name>A0A8S9NUN0_BRACR</name>
<dbReference type="EMBL" id="QGKX02001521">
    <property type="protein sequence ID" value="KAF3507436.1"/>
    <property type="molecule type" value="Genomic_DNA"/>
</dbReference>
<evidence type="ECO:0000313" key="2">
    <source>
        <dbReference type="EMBL" id="KAF3507436.1"/>
    </source>
</evidence>
<dbReference type="Proteomes" id="UP000712600">
    <property type="component" value="Unassembled WGS sequence"/>
</dbReference>
<reference evidence="2" key="1">
    <citation type="submission" date="2019-12" db="EMBL/GenBank/DDBJ databases">
        <title>Genome sequencing and annotation of Brassica cretica.</title>
        <authorList>
            <person name="Studholme D.J."/>
            <person name="Sarris P."/>
        </authorList>
    </citation>
    <scope>NUCLEOTIDE SEQUENCE</scope>
    <source>
        <strain evidence="2">PFS-109/04</strain>
        <tissue evidence="2">Leaf</tissue>
    </source>
</reference>
<proteinExistence type="predicted"/>
<protein>
    <submittedName>
        <fullName evidence="2">Uncharacterized protein</fullName>
    </submittedName>
</protein>
<evidence type="ECO:0000313" key="3">
    <source>
        <dbReference type="Proteomes" id="UP000712600"/>
    </source>
</evidence>
<evidence type="ECO:0000256" key="1">
    <source>
        <dbReference type="SAM" id="MobiDB-lite"/>
    </source>
</evidence>